<gene>
    <name evidence="4" type="ORF">ACFPH6_47415</name>
</gene>
<name>A0ABV8Z664_9ACTN</name>
<dbReference type="InterPro" id="IPR032783">
    <property type="entry name" value="AraC_lig"/>
</dbReference>
<sequence length="115" mass="11985">MQAPAPPPSADHYRCGRCRPAATASARTLSRRPVPPKTSPTTGFPDSLVAVAGFLVVRQGRCWLMPPVGDAVPPTAGEAVFPPRRSAHGLADAPATSNTSDRASRTLPMSDGVLK</sequence>
<evidence type="ECO:0000256" key="2">
    <source>
        <dbReference type="SAM" id="MobiDB-lite"/>
    </source>
</evidence>
<feature type="compositionally biased region" description="Low complexity" evidence="2">
    <location>
        <begin position="23"/>
        <end position="32"/>
    </location>
</feature>
<keyword evidence="5" id="KW-1185">Reference proteome</keyword>
<dbReference type="EMBL" id="JBHSFG010000107">
    <property type="protein sequence ID" value="MFC4472026.1"/>
    <property type="molecule type" value="Genomic_DNA"/>
</dbReference>
<protein>
    <submittedName>
        <fullName evidence="4">Cupin domain-containing protein</fullName>
    </submittedName>
</protein>
<evidence type="ECO:0000313" key="5">
    <source>
        <dbReference type="Proteomes" id="UP001596012"/>
    </source>
</evidence>
<comment type="caution">
    <text evidence="4">The sequence shown here is derived from an EMBL/GenBank/DDBJ whole genome shotgun (WGS) entry which is preliminary data.</text>
</comment>
<feature type="domain" description="AraC-type transcription regulator ligand-binding" evidence="3">
    <location>
        <begin position="44"/>
        <end position="102"/>
    </location>
</feature>
<feature type="region of interest" description="Disordered" evidence="2">
    <location>
        <begin position="75"/>
        <end position="115"/>
    </location>
</feature>
<reference evidence="5" key="1">
    <citation type="journal article" date="2019" name="Int. J. Syst. Evol. Microbiol.">
        <title>The Global Catalogue of Microorganisms (GCM) 10K type strain sequencing project: providing services to taxonomists for standard genome sequencing and annotation.</title>
        <authorList>
            <consortium name="The Broad Institute Genomics Platform"/>
            <consortium name="The Broad Institute Genome Sequencing Center for Infectious Disease"/>
            <person name="Wu L."/>
            <person name="Ma J."/>
        </authorList>
    </citation>
    <scope>NUCLEOTIDE SEQUENCE [LARGE SCALE GENOMIC DNA]</scope>
    <source>
        <strain evidence="5">DT43</strain>
    </source>
</reference>
<evidence type="ECO:0000313" key="4">
    <source>
        <dbReference type="EMBL" id="MFC4472026.1"/>
    </source>
</evidence>
<dbReference type="Pfam" id="PF12852">
    <property type="entry name" value="Cupin_6"/>
    <property type="match status" value="1"/>
</dbReference>
<accession>A0ABV8Z664</accession>
<evidence type="ECO:0000259" key="3">
    <source>
        <dbReference type="Pfam" id="PF12852"/>
    </source>
</evidence>
<organism evidence="4 5">
    <name type="scientific">Streptomyces xiangluensis</name>
    <dbReference type="NCBI Taxonomy" id="2665720"/>
    <lineage>
        <taxon>Bacteria</taxon>
        <taxon>Bacillati</taxon>
        <taxon>Actinomycetota</taxon>
        <taxon>Actinomycetes</taxon>
        <taxon>Kitasatosporales</taxon>
        <taxon>Streptomycetaceae</taxon>
        <taxon>Streptomyces</taxon>
    </lineage>
</organism>
<evidence type="ECO:0000256" key="1">
    <source>
        <dbReference type="ARBA" id="ARBA00023125"/>
    </source>
</evidence>
<keyword evidence="1" id="KW-0238">DNA-binding</keyword>
<dbReference type="Proteomes" id="UP001596012">
    <property type="component" value="Unassembled WGS sequence"/>
</dbReference>
<dbReference type="RefSeq" id="WP_386355111.1">
    <property type="nucleotide sequence ID" value="NZ_JBHSFG010000107.1"/>
</dbReference>
<proteinExistence type="predicted"/>
<feature type="region of interest" description="Disordered" evidence="2">
    <location>
        <begin position="23"/>
        <end position="44"/>
    </location>
</feature>